<evidence type="ECO:0000256" key="6">
    <source>
        <dbReference type="ARBA" id="ARBA00023180"/>
    </source>
</evidence>
<dbReference type="GO" id="GO:0005615">
    <property type="term" value="C:extracellular space"/>
    <property type="evidence" value="ECO:0007669"/>
    <property type="project" value="TreeGrafter"/>
</dbReference>
<reference evidence="9 10" key="1">
    <citation type="journal article" date="2017" name="Gigascience">
        <title>Genome sequence of the small brown planthopper, Laodelphax striatellus.</title>
        <authorList>
            <person name="Zhu J."/>
            <person name="Jiang F."/>
            <person name="Wang X."/>
            <person name="Yang P."/>
            <person name="Bao Y."/>
            <person name="Zhao W."/>
            <person name="Wang W."/>
            <person name="Lu H."/>
            <person name="Wang Q."/>
            <person name="Cui N."/>
            <person name="Li J."/>
            <person name="Chen X."/>
            <person name="Luo L."/>
            <person name="Yu J."/>
            <person name="Kang L."/>
            <person name="Cui F."/>
        </authorList>
    </citation>
    <scope>NUCLEOTIDE SEQUENCE [LARGE SCALE GENOMIC DNA]</scope>
    <source>
        <strain evidence="9">Lst14</strain>
    </source>
</reference>
<dbReference type="Pfam" id="PF00045">
    <property type="entry name" value="Hemopexin"/>
    <property type="match status" value="4"/>
</dbReference>
<evidence type="ECO:0000256" key="1">
    <source>
        <dbReference type="ARBA" id="ARBA00004613"/>
    </source>
</evidence>
<feature type="repeat" description="Hemopexin" evidence="7">
    <location>
        <begin position="89"/>
        <end position="134"/>
    </location>
</feature>
<sequence length="362" mass="40480">MRSSSGFPGHFSFEQYRQSNSTGQDGRNSTETTLAMTVDLCSNGTIDTIFNSAGGETFIFRGEYYWKFYGQNKTTSYPKLISERWLELPGDIDAAFTYRSGKTYFFKGSKVWRYIGTKKDKDFPKDIKDVFPGIPDDIDAVTVWGGNGKIYFFKGSKFWRFDPFHNPHVSTAYPKPISNWEGVPDYLDAAYQSPQGLTYFFKAGNYYRINDEKFAVDSANPPFPRDARHTWFGCNFNSTAPHLAANSTSFLKADTAAKNSTNSQPVAENRTTLQTAAENSTNSKIEAKNSTHSQTEAESSTHLQTEVENSTNSQTTAKNSTDSQTAVKNSTDSQTAAKNSTRPRTLFSMISDDKNNTRQDSG</sequence>
<keyword evidence="4" id="KW-0677">Repeat</keyword>
<dbReference type="OrthoDB" id="6625563at2759"/>
<dbReference type="Gene3D" id="2.110.10.10">
    <property type="entry name" value="Hemopexin-like domain"/>
    <property type="match status" value="1"/>
</dbReference>
<dbReference type="SUPFAM" id="SSF50923">
    <property type="entry name" value="Hemopexin-like domain"/>
    <property type="match status" value="1"/>
</dbReference>
<dbReference type="SMART" id="SM00120">
    <property type="entry name" value="HX"/>
    <property type="match status" value="4"/>
</dbReference>
<comment type="subcellular location">
    <subcellularLocation>
        <location evidence="1">Secreted</location>
    </subcellularLocation>
</comment>
<keyword evidence="2" id="KW-0964">Secreted</keyword>
<evidence type="ECO:0008006" key="11">
    <source>
        <dbReference type="Google" id="ProtNLM"/>
    </source>
</evidence>
<dbReference type="InterPro" id="IPR036375">
    <property type="entry name" value="Hemopexin-like_dom_sf"/>
</dbReference>
<dbReference type="CDD" id="cd00094">
    <property type="entry name" value="HX"/>
    <property type="match status" value="1"/>
</dbReference>
<dbReference type="Proteomes" id="UP000291343">
    <property type="component" value="Unassembled WGS sequence"/>
</dbReference>
<feature type="non-terminal residue" evidence="9">
    <location>
        <position position="362"/>
    </location>
</feature>
<dbReference type="InterPro" id="IPR051298">
    <property type="entry name" value="Heme_transport/Cell_adhesion"/>
</dbReference>
<evidence type="ECO:0000313" key="10">
    <source>
        <dbReference type="Proteomes" id="UP000291343"/>
    </source>
</evidence>
<accession>A0A482WYZ4</accession>
<evidence type="ECO:0000256" key="3">
    <source>
        <dbReference type="ARBA" id="ARBA00022729"/>
    </source>
</evidence>
<dbReference type="InterPro" id="IPR018486">
    <property type="entry name" value="Hemopexin_CS"/>
</dbReference>
<keyword evidence="3" id="KW-0732">Signal</keyword>
<dbReference type="PROSITE" id="PS51642">
    <property type="entry name" value="HEMOPEXIN_2"/>
    <property type="match status" value="3"/>
</dbReference>
<dbReference type="InParanoid" id="A0A482WYZ4"/>
<evidence type="ECO:0000256" key="2">
    <source>
        <dbReference type="ARBA" id="ARBA00022525"/>
    </source>
</evidence>
<dbReference type="PANTHER" id="PTHR22917:SF6">
    <property type="entry name" value="EG:8D8.2 PROTEIN-RELATED"/>
    <property type="match status" value="1"/>
</dbReference>
<gene>
    <name evidence="9" type="ORF">LSTR_LSTR016217</name>
</gene>
<feature type="compositionally biased region" description="Basic and acidic residues" evidence="8">
    <location>
        <begin position="351"/>
        <end position="362"/>
    </location>
</feature>
<feature type="repeat" description="Hemopexin" evidence="7">
    <location>
        <begin position="43"/>
        <end position="88"/>
    </location>
</feature>
<organism evidence="9 10">
    <name type="scientific">Laodelphax striatellus</name>
    <name type="common">Small brown planthopper</name>
    <name type="synonym">Delphax striatella</name>
    <dbReference type="NCBI Taxonomy" id="195883"/>
    <lineage>
        <taxon>Eukaryota</taxon>
        <taxon>Metazoa</taxon>
        <taxon>Ecdysozoa</taxon>
        <taxon>Arthropoda</taxon>
        <taxon>Hexapoda</taxon>
        <taxon>Insecta</taxon>
        <taxon>Pterygota</taxon>
        <taxon>Neoptera</taxon>
        <taxon>Paraneoptera</taxon>
        <taxon>Hemiptera</taxon>
        <taxon>Auchenorrhyncha</taxon>
        <taxon>Fulgoroidea</taxon>
        <taxon>Delphacidae</taxon>
        <taxon>Criomorphinae</taxon>
        <taxon>Laodelphax</taxon>
    </lineage>
</organism>
<dbReference type="STRING" id="195883.A0A482WYZ4"/>
<keyword evidence="5" id="KW-1015">Disulfide bond</keyword>
<comment type="caution">
    <text evidence="9">The sequence shown here is derived from an EMBL/GenBank/DDBJ whole genome shotgun (WGS) entry which is preliminary data.</text>
</comment>
<dbReference type="InterPro" id="IPR000585">
    <property type="entry name" value="Hemopexin-like_dom"/>
</dbReference>
<protein>
    <recommendedName>
        <fullName evidence="11">Peptidase M10 metallopeptidase domain-containing protein</fullName>
    </recommendedName>
</protein>
<name>A0A482WYZ4_LAOST</name>
<proteinExistence type="predicted"/>
<dbReference type="PROSITE" id="PS00024">
    <property type="entry name" value="HEMOPEXIN"/>
    <property type="match status" value="1"/>
</dbReference>
<evidence type="ECO:0000256" key="8">
    <source>
        <dbReference type="SAM" id="MobiDB-lite"/>
    </source>
</evidence>
<keyword evidence="10" id="KW-1185">Reference proteome</keyword>
<feature type="region of interest" description="Disordered" evidence="8">
    <location>
        <begin position="256"/>
        <end position="362"/>
    </location>
</feature>
<evidence type="ECO:0000256" key="5">
    <source>
        <dbReference type="ARBA" id="ARBA00023157"/>
    </source>
</evidence>
<evidence type="ECO:0000256" key="7">
    <source>
        <dbReference type="PROSITE-ProRule" id="PRU01011"/>
    </source>
</evidence>
<dbReference type="FunFam" id="2.110.10.10:FF:000007">
    <property type="entry name" value="stromelysin-3 isoform X2"/>
    <property type="match status" value="1"/>
</dbReference>
<keyword evidence="6" id="KW-0325">Glycoprotein</keyword>
<evidence type="ECO:0000313" key="9">
    <source>
        <dbReference type="EMBL" id="RZF38476.1"/>
    </source>
</evidence>
<feature type="repeat" description="Hemopexin" evidence="7">
    <location>
        <begin position="135"/>
        <end position="184"/>
    </location>
</feature>
<dbReference type="InterPro" id="IPR018487">
    <property type="entry name" value="Hemopexin-like_repeat"/>
</dbReference>
<dbReference type="SMR" id="A0A482WYZ4"/>
<evidence type="ECO:0000256" key="4">
    <source>
        <dbReference type="ARBA" id="ARBA00022737"/>
    </source>
</evidence>
<dbReference type="PANTHER" id="PTHR22917">
    <property type="entry name" value="HEMOPEXIN DOMAIN-CONTAINING PROTEIN"/>
    <property type="match status" value="1"/>
</dbReference>
<dbReference type="EMBL" id="QKKF02022255">
    <property type="protein sequence ID" value="RZF38476.1"/>
    <property type="molecule type" value="Genomic_DNA"/>
</dbReference>
<feature type="compositionally biased region" description="Polar residues" evidence="8">
    <location>
        <begin position="257"/>
        <end position="343"/>
    </location>
</feature>
<dbReference type="AlphaFoldDB" id="A0A482WYZ4"/>